<dbReference type="STRING" id="113562.SAMN04489716_5007"/>
<name>A0A1H2BY52_9ACTN</name>
<keyword evidence="2" id="KW-1185">Reference proteome</keyword>
<accession>A0A1H2BY52</accession>
<reference evidence="1 2" key="1">
    <citation type="submission" date="2016-10" db="EMBL/GenBank/DDBJ databases">
        <authorList>
            <person name="de Groot N.N."/>
        </authorList>
    </citation>
    <scope>NUCLEOTIDE SEQUENCE [LARGE SCALE GENOMIC DNA]</scope>
    <source>
        <strain evidence="1 2">DSM 43941</strain>
    </source>
</reference>
<dbReference type="AlphaFoldDB" id="A0A1H2BY52"/>
<organism evidence="1 2">
    <name type="scientific">Actinoplanes derwentensis</name>
    <dbReference type="NCBI Taxonomy" id="113562"/>
    <lineage>
        <taxon>Bacteria</taxon>
        <taxon>Bacillati</taxon>
        <taxon>Actinomycetota</taxon>
        <taxon>Actinomycetes</taxon>
        <taxon>Micromonosporales</taxon>
        <taxon>Micromonosporaceae</taxon>
        <taxon>Actinoplanes</taxon>
    </lineage>
</organism>
<evidence type="ECO:0000313" key="1">
    <source>
        <dbReference type="EMBL" id="SDT63034.1"/>
    </source>
</evidence>
<evidence type="ECO:0000313" key="2">
    <source>
        <dbReference type="Proteomes" id="UP000198688"/>
    </source>
</evidence>
<gene>
    <name evidence="1" type="ORF">SAMN04489716_5007</name>
</gene>
<dbReference type="EMBL" id="LT629758">
    <property type="protein sequence ID" value="SDT63034.1"/>
    <property type="molecule type" value="Genomic_DNA"/>
</dbReference>
<proteinExistence type="predicted"/>
<protein>
    <submittedName>
        <fullName evidence="1">Uncharacterized protein</fullName>
    </submittedName>
</protein>
<sequence length="36" mass="4013">MVEPYFRTVTLMSPCRAIPRTGEECLHNAVHGLSPV</sequence>
<dbReference type="Proteomes" id="UP000198688">
    <property type="component" value="Chromosome I"/>
</dbReference>